<feature type="region of interest" description="Disordered" evidence="1">
    <location>
        <begin position="84"/>
        <end position="148"/>
    </location>
</feature>
<reference evidence="3 4" key="1">
    <citation type="submission" date="2024-02" db="EMBL/GenBank/DDBJ databases">
        <title>De novo assembly and annotation of 12 fungi associated with fruit tree decline syndrome in Ontario, Canada.</title>
        <authorList>
            <person name="Sulman M."/>
            <person name="Ellouze W."/>
            <person name="Ilyukhin E."/>
        </authorList>
    </citation>
    <scope>NUCLEOTIDE SEQUENCE [LARGE SCALE GENOMIC DNA]</scope>
    <source>
        <strain evidence="3 4">M11/M66-122</strain>
    </source>
</reference>
<dbReference type="InterPro" id="IPR011417">
    <property type="entry name" value="ANTH_dom"/>
</dbReference>
<protein>
    <recommendedName>
        <fullName evidence="2">AP180 N-terminal homology (ANTH) domain-containing protein</fullName>
    </recommendedName>
</protein>
<feature type="compositionally biased region" description="Low complexity" evidence="1">
    <location>
        <begin position="399"/>
        <end position="411"/>
    </location>
</feature>
<evidence type="ECO:0000256" key="1">
    <source>
        <dbReference type="SAM" id="MobiDB-lite"/>
    </source>
</evidence>
<feature type="region of interest" description="Disordered" evidence="1">
    <location>
        <begin position="163"/>
        <end position="294"/>
    </location>
</feature>
<dbReference type="InterPro" id="IPR014712">
    <property type="entry name" value="ANTH_dom_sf"/>
</dbReference>
<dbReference type="GO" id="GO:0005545">
    <property type="term" value="F:1-phosphatidylinositol binding"/>
    <property type="evidence" value="ECO:0007669"/>
    <property type="project" value="InterPro"/>
</dbReference>
<evidence type="ECO:0000313" key="4">
    <source>
        <dbReference type="Proteomes" id="UP001320420"/>
    </source>
</evidence>
<feature type="compositionally biased region" description="Low complexity" evidence="1">
    <location>
        <begin position="315"/>
        <end position="328"/>
    </location>
</feature>
<dbReference type="Proteomes" id="UP001320420">
    <property type="component" value="Unassembled WGS sequence"/>
</dbReference>
<evidence type="ECO:0000313" key="3">
    <source>
        <dbReference type="EMBL" id="KAK7757082.1"/>
    </source>
</evidence>
<organism evidence="3 4">
    <name type="scientific">Diatrype stigma</name>
    <dbReference type="NCBI Taxonomy" id="117547"/>
    <lineage>
        <taxon>Eukaryota</taxon>
        <taxon>Fungi</taxon>
        <taxon>Dikarya</taxon>
        <taxon>Ascomycota</taxon>
        <taxon>Pezizomycotina</taxon>
        <taxon>Sordariomycetes</taxon>
        <taxon>Xylariomycetidae</taxon>
        <taxon>Xylariales</taxon>
        <taxon>Diatrypaceae</taxon>
        <taxon>Diatrype</taxon>
    </lineage>
</organism>
<feature type="region of interest" description="Disordered" evidence="1">
    <location>
        <begin position="310"/>
        <end position="427"/>
    </location>
</feature>
<sequence length="470" mass="50742">MRWHFFEMSKPDAERAMDIYRLFTKQTDVVVQYLSVARQWEHHTRVEVPKLKHAPVNLGRQLDEYLKDSDFEIHRRQYLAELEAKKKGGSSTAGASKGTLGSSAATSKPFPSANGSSPFATAPQPATTTMTTTTTTATANTTKGPEPDLIDFFESIEQNQTPMAISQQPQPQPQLQAHPGQQLGQMNTGNPWPNGAFQQPSQQFPQGTGFVPQQTGFQGNSPFQQNAGAFSPQQQAPNAVQPSFTGAGFGGYTPQQSFPQNQLPPVPQNPVSSFQTGPASLSPPMQTGLQPGQQITNPFRASMLMASATGVNNNTFSTPTSPQAQQQTDLHRRSTNPFARASPQAVTPFSNPSTPSAIPPFQPQQPTATGSPFQTQAVPQGPIMPTQTGTNPFAKNFATTQSQPQQRPQTSAGLMAQPTGSTNPFRSGAFVNHQTGMGWQHGQQPIGGGLDQVETVPIFPRPAQQTPWQQ</sequence>
<feature type="compositionally biased region" description="Polar residues" evidence="1">
    <location>
        <begin position="186"/>
        <end position="244"/>
    </location>
</feature>
<dbReference type="AlphaFoldDB" id="A0AAN9YWE0"/>
<dbReference type="GO" id="GO:0030276">
    <property type="term" value="F:clathrin binding"/>
    <property type="evidence" value="ECO:0007669"/>
    <property type="project" value="InterPro"/>
</dbReference>
<feature type="compositionally biased region" description="Low complexity" evidence="1">
    <location>
        <begin position="167"/>
        <end position="185"/>
    </location>
</feature>
<accession>A0AAN9YWE0</accession>
<feature type="domain" description="AP180 N-terminal homology (ANTH)" evidence="2">
    <location>
        <begin position="4"/>
        <end position="68"/>
    </location>
</feature>
<gene>
    <name evidence="3" type="ORF">SLS62_001100</name>
</gene>
<feature type="compositionally biased region" description="Polar residues" evidence="1">
    <location>
        <begin position="344"/>
        <end position="356"/>
    </location>
</feature>
<feature type="compositionally biased region" description="Low complexity" evidence="1">
    <location>
        <begin position="120"/>
        <end position="142"/>
    </location>
</feature>
<feature type="compositionally biased region" description="Polar residues" evidence="1">
    <location>
        <begin position="272"/>
        <end position="294"/>
    </location>
</feature>
<keyword evidence="4" id="KW-1185">Reference proteome</keyword>
<name>A0AAN9YWE0_9PEZI</name>
<dbReference type="Pfam" id="PF07651">
    <property type="entry name" value="ANTH"/>
    <property type="match status" value="1"/>
</dbReference>
<dbReference type="FunFam" id="1.20.58.150:FF:000022">
    <property type="match status" value="1"/>
</dbReference>
<dbReference type="EMBL" id="JAKJXP020000004">
    <property type="protein sequence ID" value="KAK7757082.1"/>
    <property type="molecule type" value="Genomic_DNA"/>
</dbReference>
<comment type="caution">
    <text evidence="3">The sequence shown here is derived from an EMBL/GenBank/DDBJ whole genome shotgun (WGS) entry which is preliminary data.</text>
</comment>
<feature type="compositionally biased region" description="Low complexity" evidence="1">
    <location>
        <begin position="89"/>
        <end position="107"/>
    </location>
</feature>
<evidence type="ECO:0000259" key="2">
    <source>
        <dbReference type="Pfam" id="PF07651"/>
    </source>
</evidence>
<proteinExistence type="predicted"/>
<dbReference type="SUPFAM" id="SSF89009">
    <property type="entry name" value="GAT-like domain"/>
    <property type="match status" value="1"/>
</dbReference>
<dbReference type="Gene3D" id="1.20.58.150">
    <property type="entry name" value="ANTH domain"/>
    <property type="match status" value="1"/>
</dbReference>
<feature type="compositionally biased region" description="Polar residues" evidence="1">
    <location>
        <begin position="364"/>
        <end position="378"/>
    </location>
</feature>
<dbReference type="GO" id="GO:0048268">
    <property type="term" value="P:clathrin coat assembly"/>
    <property type="evidence" value="ECO:0007669"/>
    <property type="project" value="InterPro"/>
</dbReference>
<dbReference type="GO" id="GO:0030136">
    <property type="term" value="C:clathrin-coated vesicle"/>
    <property type="evidence" value="ECO:0007669"/>
    <property type="project" value="InterPro"/>
</dbReference>